<sequence>MTSNLQEEQITRAKYLPLRVGPSAGKKIDVTSALCLSEELVKIIKRDEQRNKQENKRMKQREKDFEALQNEKDTLQKENKKLESKCQQTDELLEVIQTLKTENNKHKEDLKRKQVDVSSLTEHTSEDSSEPCISNVEENPGEVIPNVPDLSDPNRAMKLGEKYNELFDNEWTDALETLCRDGVDEDRNIKNLLDVLQKCYSLCQDLSEKQMTSLEMVLLNPGASVTPTNTNYPKQVWGDAMISKSTYKQLKDCRKEVSQKAVGNIFKEHARAKLGWIAEDIPDFVKGCIEVCWLMCTQDPPVFIGSEADVGSAFDGNVYKPYTISGTIVSYNVWPPLLLHKNGPLLVKGIVQPIKVPRAKKNTEESKHKTTVVADRLKKNFGETYNSPYGQKSTQRETATKPTKYYEKAQLDRNFTSPPREKYYNGSHTGKNYEELRSHNAVEARGSPVHLTTHSSNYGSRHEPYGTTTQTNYHQDVVRHTSEPYKFEYRGRTYVYKNDHAYPMKEYQQIFGTTRGVSDL</sequence>
<dbReference type="PANTHER" id="PTHR21771:SF0">
    <property type="entry name" value="MITOCHONDRIA-EATING PROTEIN"/>
    <property type="match status" value="1"/>
</dbReference>
<keyword evidence="16" id="KW-1185">Reference proteome</keyword>
<dbReference type="GO" id="GO:0005741">
    <property type="term" value="C:mitochondrial outer membrane"/>
    <property type="evidence" value="ECO:0007669"/>
    <property type="project" value="UniProtKB-SubCell"/>
</dbReference>
<dbReference type="GO" id="GO:0035694">
    <property type="term" value="P:mitochondrial protein catabolic process"/>
    <property type="evidence" value="ECO:0007669"/>
    <property type="project" value="InterPro"/>
</dbReference>
<dbReference type="Proteomes" id="UP000242188">
    <property type="component" value="Unassembled WGS sequence"/>
</dbReference>
<evidence type="ECO:0000256" key="11">
    <source>
        <dbReference type="ARBA" id="ARBA00023136"/>
    </source>
</evidence>
<keyword evidence="6" id="KW-0963">Cytoplasm</keyword>
<evidence type="ECO:0000256" key="5">
    <source>
        <dbReference type="ARBA" id="ARBA00019863"/>
    </source>
</evidence>
<evidence type="ECO:0000256" key="13">
    <source>
        <dbReference type="SAM" id="MobiDB-lite"/>
    </source>
</evidence>
<dbReference type="GO" id="GO:0035695">
    <property type="term" value="P:mitophagy by internal vacuole formation"/>
    <property type="evidence" value="ECO:0007669"/>
    <property type="project" value="TreeGrafter"/>
</dbReference>
<evidence type="ECO:0000256" key="12">
    <source>
        <dbReference type="ARBA" id="ARBA00032687"/>
    </source>
</evidence>
<evidence type="ECO:0000256" key="6">
    <source>
        <dbReference type="ARBA" id="ARBA00022490"/>
    </source>
</evidence>
<dbReference type="Pfam" id="PF16026">
    <property type="entry name" value="MIEAP"/>
    <property type="match status" value="1"/>
</dbReference>
<dbReference type="InterPro" id="IPR031981">
    <property type="entry name" value="MIEAP_C"/>
</dbReference>
<keyword evidence="9" id="KW-0446">Lipid-binding</keyword>
<keyword evidence="8" id="KW-0175">Coiled coil</keyword>
<dbReference type="OrthoDB" id="6075189at2759"/>
<keyword evidence="10" id="KW-0496">Mitochondrion</keyword>
<feature type="domain" description="Mitochondria-eating protein C-terminal" evidence="14">
    <location>
        <begin position="157"/>
        <end position="352"/>
    </location>
</feature>
<gene>
    <name evidence="15" type="ORF">KP79_PYT12982</name>
</gene>
<dbReference type="InterPro" id="IPR026169">
    <property type="entry name" value="MIEAP"/>
</dbReference>
<evidence type="ECO:0000256" key="2">
    <source>
        <dbReference type="ARBA" id="ARBA00004305"/>
    </source>
</evidence>
<dbReference type="AlphaFoldDB" id="A0A210QR36"/>
<comment type="similarity">
    <text evidence="4">Belongs to the MIEAP family.</text>
</comment>
<feature type="compositionally biased region" description="Basic and acidic residues" evidence="13">
    <location>
        <begin position="106"/>
        <end position="115"/>
    </location>
</feature>
<evidence type="ECO:0000256" key="8">
    <source>
        <dbReference type="ARBA" id="ARBA00023054"/>
    </source>
</evidence>
<organism evidence="15 16">
    <name type="scientific">Mizuhopecten yessoensis</name>
    <name type="common">Japanese scallop</name>
    <name type="synonym">Patinopecten yessoensis</name>
    <dbReference type="NCBI Taxonomy" id="6573"/>
    <lineage>
        <taxon>Eukaryota</taxon>
        <taxon>Metazoa</taxon>
        <taxon>Spiralia</taxon>
        <taxon>Lophotrochozoa</taxon>
        <taxon>Mollusca</taxon>
        <taxon>Bivalvia</taxon>
        <taxon>Autobranchia</taxon>
        <taxon>Pteriomorphia</taxon>
        <taxon>Pectinida</taxon>
        <taxon>Pectinoidea</taxon>
        <taxon>Pectinidae</taxon>
        <taxon>Mizuhopecten</taxon>
    </lineage>
</organism>
<comment type="caution">
    <text evidence="15">The sequence shown here is derived from an EMBL/GenBank/DDBJ whole genome shotgun (WGS) entry which is preliminary data.</text>
</comment>
<evidence type="ECO:0000256" key="9">
    <source>
        <dbReference type="ARBA" id="ARBA00023121"/>
    </source>
</evidence>
<evidence type="ECO:0000313" key="16">
    <source>
        <dbReference type="Proteomes" id="UP000242188"/>
    </source>
</evidence>
<dbReference type="PANTHER" id="PTHR21771">
    <property type="entry name" value="MITOCHONDRIA-EATING PROTEIN-RELATED"/>
    <property type="match status" value="1"/>
</dbReference>
<evidence type="ECO:0000259" key="14">
    <source>
        <dbReference type="Pfam" id="PF16026"/>
    </source>
</evidence>
<feature type="region of interest" description="Disordered" evidence="13">
    <location>
        <begin position="106"/>
        <end position="151"/>
    </location>
</feature>
<evidence type="ECO:0000256" key="7">
    <source>
        <dbReference type="ARBA" id="ARBA00022787"/>
    </source>
</evidence>
<accession>A0A210QR36</accession>
<evidence type="ECO:0000256" key="10">
    <source>
        <dbReference type="ARBA" id="ARBA00023128"/>
    </source>
</evidence>
<reference evidence="15 16" key="1">
    <citation type="journal article" date="2017" name="Nat. Ecol. Evol.">
        <title>Scallop genome provides insights into evolution of bilaterian karyotype and development.</title>
        <authorList>
            <person name="Wang S."/>
            <person name="Zhang J."/>
            <person name="Jiao W."/>
            <person name="Li J."/>
            <person name="Xun X."/>
            <person name="Sun Y."/>
            <person name="Guo X."/>
            <person name="Huan P."/>
            <person name="Dong B."/>
            <person name="Zhang L."/>
            <person name="Hu X."/>
            <person name="Sun X."/>
            <person name="Wang J."/>
            <person name="Zhao C."/>
            <person name="Wang Y."/>
            <person name="Wang D."/>
            <person name="Huang X."/>
            <person name="Wang R."/>
            <person name="Lv J."/>
            <person name="Li Y."/>
            <person name="Zhang Z."/>
            <person name="Liu B."/>
            <person name="Lu W."/>
            <person name="Hui Y."/>
            <person name="Liang J."/>
            <person name="Zhou Z."/>
            <person name="Hou R."/>
            <person name="Li X."/>
            <person name="Liu Y."/>
            <person name="Li H."/>
            <person name="Ning X."/>
            <person name="Lin Y."/>
            <person name="Zhao L."/>
            <person name="Xing Q."/>
            <person name="Dou J."/>
            <person name="Li Y."/>
            <person name="Mao J."/>
            <person name="Guo H."/>
            <person name="Dou H."/>
            <person name="Li T."/>
            <person name="Mu C."/>
            <person name="Jiang W."/>
            <person name="Fu Q."/>
            <person name="Fu X."/>
            <person name="Miao Y."/>
            <person name="Liu J."/>
            <person name="Yu Q."/>
            <person name="Li R."/>
            <person name="Liao H."/>
            <person name="Li X."/>
            <person name="Kong Y."/>
            <person name="Jiang Z."/>
            <person name="Chourrout D."/>
            <person name="Li R."/>
            <person name="Bao Z."/>
        </authorList>
    </citation>
    <scope>NUCLEOTIDE SEQUENCE [LARGE SCALE GENOMIC DNA]</scope>
    <source>
        <strain evidence="15 16">PY_sf001</strain>
    </source>
</reference>
<evidence type="ECO:0000256" key="3">
    <source>
        <dbReference type="ARBA" id="ARBA00004496"/>
    </source>
</evidence>
<evidence type="ECO:0000256" key="1">
    <source>
        <dbReference type="ARBA" id="ARBA00004294"/>
    </source>
</evidence>
<dbReference type="GO" id="GO:0005759">
    <property type="term" value="C:mitochondrial matrix"/>
    <property type="evidence" value="ECO:0007669"/>
    <property type="project" value="UniProtKB-SubCell"/>
</dbReference>
<name>A0A210QR36_MIZYE</name>
<protein>
    <recommendedName>
        <fullName evidence="5">Mitochondria-eating protein</fullName>
    </recommendedName>
    <alternativeName>
        <fullName evidence="12">Spermatogenesis-associated protein 18</fullName>
    </alternativeName>
</protein>
<evidence type="ECO:0000256" key="4">
    <source>
        <dbReference type="ARBA" id="ARBA00008233"/>
    </source>
</evidence>
<comment type="subcellular location">
    <subcellularLocation>
        <location evidence="3">Cytoplasm</location>
    </subcellularLocation>
    <subcellularLocation>
        <location evidence="2">Mitochondrion matrix</location>
    </subcellularLocation>
    <subcellularLocation>
        <location evidence="1">Mitochondrion outer membrane</location>
    </subcellularLocation>
</comment>
<dbReference type="EMBL" id="NEDP02002314">
    <property type="protein sequence ID" value="OWF51199.1"/>
    <property type="molecule type" value="Genomic_DNA"/>
</dbReference>
<proteinExistence type="inferred from homology"/>
<evidence type="ECO:0000313" key="15">
    <source>
        <dbReference type="EMBL" id="OWF51199.1"/>
    </source>
</evidence>
<keyword evidence="11" id="KW-0472">Membrane</keyword>
<dbReference type="GO" id="GO:0008289">
    <property type="term" value="F:lipid binding"/>
    <property type="evidence" value="ECO:0007669"/>
    <property type="project" value="UniProtKB-KW"/>
</dbReference>
<keyword evidence="7" id="KW-1000">Mitochondrion outer membrane</keyword>